<accession>A0ABD1T148</accession>
<keyword evidence="1" id="KW-0238">DNA-binding</keyword>
<feature type="DNA-binding region" description="HMG box" evidence="1">
    <location>
        <begin position="259"/>
        <end position="326"/>
    </location>
</feature>
<dbReference type="GO" id="GO:0005634">
    <property type="term" value="C:nucleus"/>
    <property type="evidence" value="ECO:0007669"/>
    <property type="project" value="UniProtKB-UniRule"/>
</dbReference>
<evidence type="ECO:0000256" key="1">
    <source>
        <dbReference type="PROSITE-ProRule" id="PRU00267"/>
    </source>
</evidence>
<dbReference type="Pfam" id="PF01388">
    <property type="entry name" value="ARID"/>
    <property type="match status" value="1"/>
</dbReference>
<dbReference type="InterPro" id="IPR045303">
    <property type="entry name" value="ARID_HMGB9-like"/>
</dbReference>
<reference evidence="6" key="1">
    <citation type="submission" date="2024-07" db="EMBL/GenBank/DDBJ databases">
        <title>Two chromosome-level genome assemblies of Korean endemic species Abeliophyllum distichum and Forsythia ovata (Oleaceae).</title>
        <authorList>
            <person name="Jang H."/>
        </authorList>
    </citation>
    <scope>NUCLEOTIDE SEQUENCE [LARGE SCALE GENOMIC DNA]</scope>
</reference>
<dbReference type="Proteomes" id="UP001604336">
    <property type="component" value="Unassembled WGS sequence"/>
</dbReference>
<organism evidence="5 6">
    <name type="scientific">Abeliophyllum distichum</name>
    <dbReference type="NCBI Taxonomy" id="126358"/>
    <lineage>
        <taxon>Eukaryota</taxon>
        <taxon>Viridiplantae</taxon>
        <taxon>Streptophyta</taxon>
        <taxon>Embryophyta</taxon>
        <taxon>Tracheophyta</taxon>
        <taxon>Spermatophyta</taxon>
        <taxon>Magnoliopsida</taxon>
        <taxon>eudicotyledons</taxon>
        <taxon>Gunneridae</taxon>
        <taxon>Pentapetalae</taxon>
        <taxon>asterids</taxon>
        <taxon>lamiids</taxon>
        <taxon>Lamiales</taxon>
        <taxon>Oleaceae</taxon>
        <taxon>Forsythieae</taxon>
        <taxon>Abeliophyllum</taxon>
    </lineage>
</organism>
<dbReference type="EMBL" id="JBFOLK010000006">
    <property type="protein sequence ID" value="KAL2506446.1"/>
    <property type="molecule type" value="Genomic_DNA"/>
</dbReference>
<feature type="compositionally biased region" description="Polar residues" evidence="2">
    <location>
        <begin position="223"/>
        <end position="233"/>
    </location>
</feature>
<dbReference type="InterPro" id="IPR009071">
    <property type="entry name" value="HMG_box_dom"/>
</dbReference>
<dbReference type="PANTHER" id="PTHR46691">
    <property type="entry name" value="HIGH MOBILITY GROUP B PROTEIN 9"/>
    <property type="match status" value="1"/>
</dbReference>
<dbReference type="SUPFAM" id="SSF47095">
    <property type="entry name" value="HMG-box"/>
    <property type="match status" value="1"/>
</dbReference>
<dbReference type="CDD" id="cd16872">
    <property type="entry name" value="ARID_HMGB9-like"/>
    <property type="match status" value="1"/>
</dbReference>
<evidence type="ECO:0000256" key="2">
    <source>
        <dbReference type="SAM" id="MobiDB-lite"/>
    </source>
</evidence>
<dbReference type="InterPro" id="IPR001606">
    <property type="entry name" value="ARID_dom"/>
</dbReference>
<dbReference type="Pfam" id="PF00505">
    <property type="entry name" value="HMG_box"/>
    <property type="match status" value="1"/>
</dbReference>
<dbReference type="CDD" id="cd22009">
    <property type="entry name" value="HMG-box_AtHMGB9-like"/>
    <property type="match status" value="1"/>
</dbReference>
<dbReference type="AlphaFoldDB" id="A0ABD1T148"/>
<dbReference type="SMART" id="SM00501">
    <property type="entry name" value="BRIGHT"/>
    <property type="match status" value="1"/>
</dbReference>
<dbReference type="Gene3D" id="1.10.30.10">
    <property type="entry name" value="High mobility group box domain"/>
    <property type="match status" value="1"/>
</dbReference>
<proteinExistence type="predicted"/>
<protein>
    <submittedName>
        <fullName evidence="5">High mobility group B protein 15</fullName>
    </submittedName>
</protein>
<evidence type="ECO:0000313" key="6">
    <source>
        <dbReference type="Proteomes" id="UP001604336"/>
    </source>
</evidence>
<evidence type="ECO:0000259" key="4">
    <source>
        <dbReference type="PROSITE" id="PS51011"/>
    </source>
</evidence>
<gene>
    <name evidence="5" type="ORF">Adt_22067</name>
</gene>
<keyword evidence="6" id="KW-1185">Reference proteome</keyword>
<feature type="compositionally biased region" description="Basic residues" evidence="2">
    <location>
        <begin position="240"/>
        <end position="251"/>
    </location>
</feature>
<dbReference type="Gene3D" id="1.10.150.60">
    <property type="entry name" value="ARID DNA-binding domain"/>
    <property type="match status" value="1"/>
</dbReference>
<evidence type="ECO:0000313" key="5">
    <source>
        <dbReference type="EMBL" id="KAL2506446.1"/>
    </source>
</evidence>
<dbReference type="PROSITE" id="PS51011">
    <property type="entry name" value="ARID"/>
    <property type="match status" value="1"/>
</dbReference>
<feature type="domain" description="HMG box" evidence="3">
    <location>
        <begin position="259"/>
        <end position="326"/>
    </location>
</feature>
<name>A0ABD1T148_9LAMI</name>
<keyword evidence="1" id="KW-0539">Nucleus</keyword>
<feature type="domain" description="ARID" evidence="4">
    <location>
        <begin position="27"/>
        <end position="118"/>
    </location>
</feature>
<dbReference type="PANTHER" id="PTHR46691:SF3">
    <property type="entry name" value="HIGH MOBILITY GROUP B PROTEIN 15"/>
    <property type="match status" value="1"/>
</dbReference>
<dbReference type="SMART" id="SM00398">
    <property type="entry name" value="HMG"/>
    <property type="match status" value="1"/>
</dbReference>
<evidence type="ECO:0000259" key="3">
    <source>
        <dbReference type="PROSITE" id="PS50118"/>
    </source>
</evidence>
<comment type="caution">
    <text evidence="5">The sequence shown here is derived from an EMBL/GenBank/DDBJ whole genome shotgun (WGS) entry which is preliminary data.</text>
</comment>
<dbReference type="SUPFAM" id="SSF46774">
    <property type="entry name" value="ARID-like"/>
    <property type="match status" value="1"/>
</dbReference>
<dbReference type="InterPro" id="IPR036910">
    <property type="entry name" value="HMG_box_dom_sf"/>
</dbReference>
<dbReference type="PROSITE" id="PS50118">
    <property type="entry name" value="HMG_BOX_2"/>
    <property type="match status" value="1"/>
</dbReference>
<dbReference type="FunFam" id="1.10.30.10:FF:000055">
    <property type="entry name" value="High mobility group B protein 15"/>
    <property type="match status" value="1"/>
</dbReference>
<feature type="region of interest" description="Disordered" evidence="2">
    <location>
        <begin position="216"/>
        <end position="266"/>
    </location>
</feature>
<sequence length="694" mass="77338">MIMMERGMAADSYHPYPPPLAAYEEVVGSRELLMDTLKKLHVAMGTKFMIPIVGGKDLDLHRLFVEVSSRGGITKVVKERKWKEVTAVFSFPSSATNASFILRKYYISLLYHYEQIYFFKAKCWTPLSTDVLQNVSTITAPPHGLAENILSPRNQEASPQQIINTATSLPEVTLAPSPFIPVSGVIDGKFEGGYLITVKIGSEDFKGVLYQVPHSEEQEVSQHHSVPASNMDRTLSKPGVPRRNRRKKSEMRKRDPAHPKPNRSGYNFFFAEQHSRLKPLYPGRDRDISRMIGELWNKLKEPEKSVYQEKALRDKERYRLEMEDYRERLRTGQIINNAAPIQQFSPMPDAGLIDLDKNVQIEGETCAQMAENETSSDKSNVEGYGKANEDSEMGVPFQAEMEPKNVNINISQNEEAMELQTGRDVVGCDDNSLGHGQIIKNAVPMQQFPPMLDAGLMDLDKNVQIEGETSAHMAENEMSSDKNNLERYEKADKDSEMGVSFRAEMEIKNVNIEISPFEETFELQTGQDVVGCEDNNPGHGQIINNAVPMQQFPPMADAVLMDLDMNVQIEGDTSAYMAENETSSAKRNLEGHEKAAEDSVMEASLQAEIELKNVNIGISPNEEASDLQMGPDTVGCKDSNLGHGGMEEKKMLSSGGERNLVCVEDEMSIPVEEGEVGPINVDVSVAITKGHQTP</sequence>
<dbReference type="SMART" id="SM01014">
    <property type="entry name" value="ARID"/>
    <property type="match status" value="1"/>
</dbReference>
<dbReference type="GO" id="GO:0003677">
    <property type="term" value="F:DNA binding"/>
    <property type="evidence" value="ECO:0007669"/>
    <property type="project" value="UniProtKB-UniRule"/>
</dbReference>
<dbReference type="InterPro" id="IPR036431">
    <property type="entry name" value="ARID_dom_sf"/>
</dbReference>